<dbReference type="EMBL" id="DS985263">
    <property type="protein sequence ID" value="EDV20098.1"/>
    <property type="molecule type" value="Genomic_DNA"/>
</dbReference>
<dbReference type="HOGENOM" id="CLU_954177_0_0_1"/>
<dbReference type="KEGG" id="tad:TRIADDRAFT_61483"/>
<dbReference type="InterPro" id="IPR028043">
    <property type="entry name" value="PAAT-like"/>
</dbReference>
<dbReference type="PANTHER" id="PTHR14787">
    <property type="entry name" value="C10ORF188 FAMILY MEMBER"/>
    <property type="match status" value="1"/>
</dbReference>
<accession>B3SB42</accession>
<dbReference type="GeneID" id="6758694"/>
<dbReference type="CTD" id="6758694"/>
<name>B3SB42_TRIAD</name>
<reference evidence="1 2" key="1">
    <citation type="journal article" date="2008" name="Nature">
        <title>The Trichoplax genome and the nature of placozoans.</title>
        <authorList>
            <person name="Srivastava M."/>
            <person name="Begovic E."/>
            <person name="Chapman J."/>
            <person name="Putnam N.H."/>
            <person name="Hellsten U."/>
            <person name="Kawashima T."/>
            <person name="Kuo A."/>
            <person name="Mitros T."/>
            <person name="Salamov A."/>
            <person name="Carpenter M.L."/>
            <person name="Signorovitch A.Y."/>
            <person name="Moreno M.A."/>
            <person name="Kamm K."/>
            <person name="Grimwood J."/>
            <person name="Schmutz J."/>
            <person name="Shapiro H."/>
            <person name="Grigoriev I.V."/>
            <person name="Buss L.W."/>
            <person name="Schierwater B."/>
            <person name="Dellaporta S.L."/>
            <person name="Rokhsar D.S."/>
        </authorList>
    </citation>
    <scope>NUCLEOTIDE SEQUENCE [LARGE SCALE GENOMIC DNA]</scope>
    <source>
        <strain evidence="1 2">Grell-BS-1999</strain>
    </source>
</reference>
<evidence type="ECO:0000313" key="2">
    <source>
        <dbReference type="Proteomes" id="UP000009022"/>
    </source>
</evidence>
<protein>
    <submittedName>
        <fullName evidence="1">Uncharacterized protein</fullName>
    </submittedName>
</protein>
<dbReference type="InParanoid" id="B3SB42"/>
<keyword evidence="2" id="KW-1185">Reference proteome</keyword>
<dbReference type="OrthoDB" id="5981473at2759"/>
<dbReference type="PANTHER" id="PTHR14787:SF1">
    <property type="entry name" value="ATPASE PAAT"/>
    <property type="match status" value="1"/>
</dbReference>
<evidence type="ECO:0000313" key="1">
    <source>
        <dbReference type="EMBL" id="EDV20098.1"/>
    </source>
</evidence>
<dbReference type="FunCoup" id="B3SB42">
    <property type="interactions" value="702"/>
</dbReference>
<organism evidence="1 2">
    <name type="scientific">Trichoplax adhaerens</name>
    <name type="common">Trichoplax reptans</name>
    <dbReference type="NCBI Taxonomy" id="10228"/>
    <lineage>
        <taxon>Eukaryota</taxon>
        <taxon>Metazoa</taxon>
        <taxon>Placozoa</taxon>
        <taxon>Uniplacotomia</taxon>
        <taxon>Trichoplacea</taxon>
        <taxon>Trichoplacidae</taxon>
        <taxon>Trichoplax</taxon>
    </lineage>
</organism>
<gene>
    <name evidence="1" type="ORF">TRIADDRAFT_61483</name>
</gene>
<sequence>MASEVLSAGPEMMGNITITSDSKNIEFYLDKMIYQSTVRGSKLDICAENGSINGLYKVAQSFPEPYPFFCTIKCLSLPNKKELHLHDVFITLAASTTSSCSSSKEAVSKPKIDMQQVQGIINSIGGPKADKVGQLLSTVQGNQKALNVIISFIAKNSGTSNLAQLFLSQLPLLRQEIAKPTTSTIEHQTGKNDVDLAKNDTKPTVDGKENSLLPMDKTVGSDANKEKADLSLIREYVDNAIERTSENIIKEINDKIESNNKAIVSRLDQITKQLELITSGKNVTENLEENGK</sequence>
<dbReference type="Pfam" id="PF14958">
    <property type="entry name" value="PAAT-like"/>
    <property type="match status" value="1"/>
</dbReference>
<dbReference type="Proteomes" id="UP000009022">
    <property type="component" value="Unassembled WGS sequence"/>
</dbReference>
<dbReference type="AlphaFoldDB" id="B3SB42"/>
<proteinExistence type="predicted"/>
<dbReference type="RefSeq" id="XP_002117482.1">
    <property type="nucleotide sequence ID" value="XM_002117446.1"/>
</dbReference>